<dbReference type="Proteomes" id="UP000008311">
    <property type="component" value="Unassembled WGS sequence"/>
</dbReference>
<dbReference type="InParanoid" id="B9SZA9"/>
<organism evidence="2 3">
    <name type="scientific">Ricinus communis</name>
    <name type="common">Castor bean</name>
    <dbReference type="NCBI Taxonomy" id="3988"/>
    <lineage>
        <taxon>Eukaryota</taxon>
        <taxon>Viridiplantae</taxon>
        <taxon>Streptophyta</taxon>
        <taxon>Embryophyta</taxon>
        <taxon>Tracheophyta</taxon>
        <taxon>Spermatophyta</taxon>
        <taxon>Magnoliopsida</taxon>
        <taxon>eudicotyledons</taxon>
        <taxon>Gunneridae</taxon>
        <taxon>Pentapetalae</taxon>
        <taxon>rosids</taxon>
        <taxon>fabids</taxon>
        <taxon>Malpighiales</taxon>
        <taxon>Euphorbiaceae</taxon>
        <taxon>Acalyphoideae</taxon>
        <taxon>Acalypheae</taxon>
        <taxon>Ricinus</taxon>
    </lineage>
</organism>
<evidence type="ECO:0000313" key="2">
    <source>
        <dbReference type="EMBL" id="EEF31051.1"/>
    </source>
</evidence>
<evidence type="ECO:0000256" key="1">
    <source>
        <dbReference type="SAM" id="MobiDB-lite"/>
    </source>
</evidence>
<reference evidence="3" key="1">
    <citation type="journal article" date="2010" name="Nat. Biotechnol.">
        <title>Draft genome sequence of the oilseed species Ricinus communis.</title>
        <authorList>
            <person name="Chan A.P."/>
            <person name="Crabtree J."/>
            <person name="Zhao Q."/>
            <person name="Lorenzi H."/>
            <person name="Orvis J."/>
            <person name="Puiu D."/>
            <person name="Melake-Berhan A."/>
            <person name="Jones K.M."/>
            <person name="Redman J."/>
            <person name="Chen G."/>
            <person name="Cahoon E.B."/>
            <person name="Gedil M."/>
            <person name="Stanke M."/>
            <person name="Haas B.J."/>
            <person name="Wortman J.R."/>
            <person name="Fraser-Liggett C.M."/>
            <person name="Ravel J."/>
            <person name="Rabinowicz P.D."/>
        </authorList>
    </citation>
    <scope>NUCLEOTIDE SEQUENCE [LARGE SCALE GENOMIC DNA]</scope>
    <source>
        <strain evidence="3">cv. Hale</strain>
    </source>
</reference>
<feature type="region of interest" description="Disordered" evidence="1">
    <location>
        <begin position="47"/>
        <end position="75"/>
    </location>
</feature>
<dbReference type="AlphaFoldDB" id="B9SZA9"/>
<gene>
    <name evidence="2" type="ORF">RCOM_0124670</name>
</gene>
<keyword evidence="3" id="KW-1185">Reference proteome</keyword>
<evidence type="ECO:0000313" key="3">
    <source>
        <dbReference type="Proteomes" id="UP000008311"/>
    </source>
</evidence>
<protein>
    <submittedName>
        <fullName evidence="2">Uncharacterized protein</fullName>
    </submittedName>
</protein>
<sequence length="75" mass="7987">MRDEGGASAPPLGEVVHMLLYAKGKKEKGGGRWGVVCACLLRGGQAHTPPLKGGMHTGLPRKEGGRRRMPPNWSV</sequence>
<dbReference type="EMBL" id="EQ974270">
    <property type="protein sequence ID" value="EEF31051.1"/>
    <property type="molecule type" value="Genomic_DNA"/>
</dbReference>
<proteinExistence type="predicted"/>
<name>B9SZA9_RICCO</name>
<accession>B9SZA9</accession>